<organism evidence="1">
    <name type="scientific">mine drainage metagenome</name>
    <dbReference type="NCBI Taxonomy" id="410659"/>
    <lineage>
        <taxon>unclassified sequences</taxon>
        <taxon>metagenomes</taxon>
        <taxon>ecological metagenomes</taxon>
    </lineage>
</organism>
<dbReference type="EMBL" id="CABQ01000147">
    <property type="protein sequence ID" value="CBI07823.1"/>
    <property type="molecule type" value="Genomic_DNA"/>
</dbReference>
<comment type="caution">
    <text evidence="1">The sequence shown here is derived from an EMBL/GenBank/DDBJ whole genome shotgun (WGS) entry which is preliminary data.</text>
</comment>
<dbReference type="AlphaFoldDB" id="E6QKQ3"/>
<evidence type="ECO:0000313" key="1">
    <source>
        <dbReference type="EMBL" id="CBI07823.1"/>
    </source>
</evidence>
<proteinExistence type="predicted"/>
<gene>
    <name evidence="1" type="ORF">CARN6_1220</name>
</gene>
<accession>E6QKQ3</accession>
<reference evidence="1" key="1">
    <citation type="submission" date="2009-10" db="EMBL/GenBank/DDBJ databases">
        <title>Diversity of trophic interactions inside an arsenic-rich microbial ecosystem.</title>
        <authorList>
            <person name="Bertin P.N."/>
            <person name="Heinrich-Salmeron A."/>
            <person name="Pelletier E."/>
            <person name="Goulhen-Chollet F."/>
            <person name="Arsene-Ploetze F."/>
            <person name="Gallien S."/>
            <person name="Calteau A."/>
            <person name="Vallenet D."/>
            <person name="Casiot C."/>
            <person name="Chane-Woon-Ming B."/>
            <person name="Giloteaux L."/>
            <person name="Barakat M."/>
            <person name="Bonnefoy V."/>
            <person name="Bruneel O."/>
            <person name="Chandler M."/>
            <person name="Cleiss J."/>
            <person name="Duran R."/>
            <person name="Elbaz-Poulichet F."/>
            <person name="Fonknechten N."/>
            <person name="Lauga B."/>
            <person name="Mornico D."/>
            <person name="Ortet P."/>
            <person name="Schaeffer C."/>
            <person name="Siguier P."/>
            <person name="Alexander Thil Smith A."/>
            <person name="Van Dorsselaer A."/>
            <person name="Weissenbach J."/>
            <person name="Medigue C."/>
            <person name="Le Paslier D."/>
        </authorList>
    </citation>
    <scope>NUCLEOTIDE SEQUENCE</scope>
</reference>
<name>E6QKQ3_9ZZZZ</name>
<protein>
    <submittedName>
        <fullName evidence="1">Uncharacterized protein</fullName>
    </submittedName>
</protein>
<sequence>MAVVPTEVDLASEVAGNGPPWTMARATSTPVG</sequence>